<proteinExistence type="predicted"/>
<name>A0A6L2MCJ8_TANCI</name>
<reference evidence="1" key="1">
    <citation type="journal article" date="2019" name="Sci. Rep.">
        <title>Draft genome of Tanacetum cinerariifolium, the natural source of mosquito coil.</title>
        <authorList>
            <person name="Yamashiro T."/>
            <person name="Shiraishi A."/>
            <person name="Satake H."/>
            <person name="Nakayama K."/>
        </authorList>
    </citation>
    <scope>NUCLEOTIDE SEQUENCE</scope>
</reference>
<gene>
    <name evidence="1" type="ORF">Tci_041953</name>
</gene>
<accession>A0A6L2MCJ8</accession>
<evidence type="ECO:0000313" key="1">
    <source>
        <dbReference type="EMBL" id="GEU69975.1"/>
    </source>
</evidence>
<dbReference type="EMBL" id="BKCJ010006032">
    <property type="protein sequence ID" value="GEU69975.1"/>
    <property type="molecule type" value="Genomic_DNA"/>
</dbReference>
<protein>
    <submittedName>
        <fullName evidence="1">Uncharacterized protein</fullName>
    </submittedName>
</protein>
<organism evidence="1">
    <name type="scientific">Tanacetum cinerariifolium</name>
    <name type="common">Dalmatian daisy</name>
    <name type="synonym">Chrysanthemum cinerariifolium</name>
    <dbReference type="NCBI Taxonomy" id="118510"/>
    <lineage>
        <taxon>Eukaryota</taxon>
        <taxon>Viridiplantae</taxon>
        <taxon>Streptophyta</taxon>
        <taxon>Embryophyta</taxon>
        <taxon>Tracheophyta</taxon>
        <taxon>Spermatophyta</taxon>
        <taxon>Magnoliopsida</taxon>
        <taxon>eudicotyledons</taxon>
        <taxon>Gunneridae</taxon>
        <taxon>Pentapetalae</taxon>
        <taxon>asterids</taxon>
        <taxon>campanulids</taxon>
        <taxon>Asterales</taxon>
        <taxon>Asteraceae</taxon>
        <taxon>Asteroideae</taxon>
        <taxon>Anthemideae</taxon>
        <taxon>Anthemidinae</taxon>
        <taxon>Tanacetum</taxon>
    </lineage>
</organism>
<comment type="caution">
    <text evidence="1">The sequence shown here is derived from an EMBL/GenBank/DDBJ whole genome shotgun (WGS) entry which is preliminary data.</text>
</comment>
<sequence>MQIYMLSTRLNPSLMTVVSDHAGVIGESGQQGSGSTSDAHVVDARNKEQQGAYTRSVLNVTDEGVTSTRTQSSSLDNIITYTKRHVKFFGVAVRV</sequence>
<dbReference type="AlphaFoldDB" id="A0A6L2MCJ8"/>